<keyword evidence="5 8" id="KW-1133">Transmembrane helix</keyword>
<dbReference type="AlphaFoldDB" id="A0A8T2QYC5"/>
<evidence type="ECO:0000256" key="6">
    <source>
        <dbReference type="ARBA" id="ARBA00023136"/>
    </source>
</evidence>
<evidence type="ECO:0000256" key="2">
    <source>
        <dbReference type="ARBA" id="ARBA00006574"/>
    </source>
</evidence>
<evidence type="ECO:0000256" key="9">
    <source>
        <dbReference type="SAM" id="Phobius"/>
    </source>
</evidence>
<dbReference type="GO" id="GO:0016020">
    <property type="term" value="C:membrane"/>
    <property type="evidence" value="ECO:0007669"/>
    <property type="project" value="UniProtKB-SubCell"/>
</dbReference>
<organism evidence="10 11">
    <name type="scientific">Ceratopteris richardii</name>
    <name type="common">Triangle waterfern</name>
    <dbReference type="NCBI Taxonomy" id="49495"/>
    <lineage>
        <taxon>Eukaryota</taxon>
        <taxon>Viridiplantae</taxon>
        <taxon>Streptophyta</taxon>
        <taxon>Embryophyta</taxon>
        <taxon>Tracheophyta</taxon>
        <taxon>Polypodiopsida</taxon>
        <taxon>Polypodiidae</taxon>
        <taxon>Polypodiales</taxon>
        <taxon>Pteridineae</taxon>
        <taxon>Pteridaceae</taxon>
        <taxon>Parkerioideae</taxon>
        <taxon>Ceratopteris</taxon>
    </lineage>
</organism>
<dbReference type="Pfam" id="PF03094">
    <property type="entry name" value="Mlo"/>
    <property type="match status" value="1"/>
</dbReference>
<comment type="similarity">
    <text evidence="2 8">Belongs to the MLO family.</text>
</comment>
<evidence type="ECO:0000256" key="4">
    <source>
        <dbReference type="ARBA" id="ARBA00022821"/>
    </source>
</evidence>
<comment type="function">
    <text evidence="8">May be involved in modulation of pathogen defense and leaf cell death.</text>
</comment>
<evidence type="ECO:0000256" key="3">
    <source>
        <dbReference type="ARBA" id="ARBA00022692"/>
    </source>
</evidence>
<feature type="transmembrane region" description="Helical" evidence="9">
    <location>
        <begin position="65"/>
        <end position="84"/>
    </location>
</feature>
<feature type="transmembrane region" description="Helical" evidence="9">
    <location>
        <begin position="154"/>
        <end position="175"/>
    </location>
</feature>
<feature type="transmembrane region" description="Helical" evidence="9">
    <location>
        <begin position="403"/>
        <end position="423"/>
    </location>
</feature>
<keyword evidence="11" id="KW-1185">Reference proteome</keyword>
<evidence type="ECO:0000313" key="11">
    <source>
        <dbReference type="Proteomes" id="UP000825935"/>
    </source>
</evidence>
<keyword evidence="3 8" id="KW-0812">Transmembrane</keyword>
<comment type="domain">
    <text evidence="8">The C-terminus contains a calmodulin-binding domain, which binds calmodulin in a calcium-dependent fashion.</text>
</comment>
<dbReference type="PANTHER" id="PTHR31942:SF77">
    <property type="entry name" value="MLO-LIKE PROTEIN 14"/>
    <property type="match status" value="1"/>
</dbReference>
<feature type="transmembrane region" description="Helical" evidence="9">
    <location>
        <begin position="302"/>
        <end position="321"/>
    </location>
</feature>
<feature type="transmembrane region" description="Helical" evidence="9">
    <location>
        <begin position="278"/>
        <end position="296"/>
    </location>
</feature>
<dbReference type="PANTHER" id="PTHR31942">
    <property type="entry name" value="MLO-LIKE PROTEIN 1"/>
    <property type="match status" value="1"/>
</dbReference>
<keyword evidence="6 8" id="KW-0472">Membrane</keyword>
<evidence type="ECO:0000313" key="10">
    <source>
        <dbReference type="EMBL" id="KAH7289006.1"/>
    </source>
</evidence>
<keyword evidence="4 8" id="KW-0611">Plant defense</keyword>
<dbReference type="OMA" id="GIHQATC"/>
<feature type="transmembrane region" description="Helical" evidence="9">
    <location>
        <begin position="359"/>
        <end position="383"/>
    </location>
</feature>
<evidence type="ECO:0000256" key="7">
    <source>
        <dbReference type="ARBA" id="ARBA00023265"/>
    </source>
</evidence>
<dbReference type="EMBL" id="CM035436">
    <property type="protein sequence ID" value="KAH7289006.1"/>
    <property type="molecule type" value="Genomic_DNA"/>
</dbReference>
<sequence length="488" mass="57095">MTTLNAVPAEENTLPTTPTWAIASVTATFVFISLLLEHSIHYVTRLLSRTRRKPLSQSLEKVKEELMLLGFISLFMSALATIFIEICVDESSYNRQITICYKHRMRLRVGVQRNNRLQFFNRYVLGYPKQSDHMCPKGKTPFITLEDIHEVHSLLFLTVITHIVYSCMTVVFALLKVQSWRSWENDAHGDGFKSFADISKEASLDRHFMFTLYHTSKPWNFKRFLVWMACFMRQFGKAVERADYLTIRSGFIAAHKLDHSYNFHSYVVRCMEDDFTRIVGISAPLWGFVIICILLNSDGFNLFFYVAFIPMMVTLAVGTKLQHVMATLGSEKLGFLTRSRNKEECQAYEKLFWFENPEYILWLLHFILFENAFELATFIWSLWHFPDRSCVLRNKVLVATRLIFGLILQVLCSYSTLPMYTLATQIGSSFKKSMISQRVQESLHRWHMDAKERLGYRDCSQLVAVMNLKRCENKKWEEDELSKRENAY</sequence>
<dbReference type="GO" id="GO:0006952">
    <property type="term" value="P:defense response"/>
    <property type="evidence" value="ECO:0007669"/>
    <property type="project" value="UniProtKB-KW"/>
</dbReference>
<dbReference type="Proteomes" id="UP000825935">
    <property type="component" value="Chromosome 31"/>
</dbReference>
<name>A0A8T2QYC5_CERRI</name>
<proteinExistence type="inferred from homology"/>
<keyword evidence="8" id="KW-0112">Calmodulin-binding</keyword>
<comment type="subcellular location">
    <subcellularLocation>
        <location evidence="1 8">Membrane</location>
        <topology evidence="1 8">Multi-pass membrane protein</topology>
    </subcellularLocation>
</comment>
<dbReference type="OrthoDB" id="1388414at2759"/>
<accession>A0A8T2QYC5</accession>
<evidence type="ECO:0000256" key="8">
    <source>
        <dbReference type="RuleBase" id="RU280816"/>
    </source>
</evidence>
<reference evidence="10" key="1">
    <citation type="submission" date="2021-08" db="EMBL/GenBank/DDBJ databases">
        <title>WGS assembly of Ceratopteris richardii.</title>
        <authorList>
            <person name="Marchant D.B."/>
            <person name="Chen G."/>
            <person name="Jenkins J."/>
            <person name="Shu S."/>
            <person name="Leebens-Mack J."/>
            <person name="Grimwood J."/>
            <person name="Schmutz J."/>
            <person name="Soltis P."/>
            <person name="Soltis D."/>
            <person name="Chen Z.-H."/>
        </authorList>
    </citation>
    <scope>NUCLEOTIDE SEQUENCE</scope>
    <source>
        <strain evidence="10">Whitten #5841</strain>
        <tissue evidence="10">Leaf</tissue>
    </source>
</reference>
<evidence type="ECO:0000256" key="5">
    <source>
        <dbReference type="ARBA" id="ARBA00022989"/>
    </source>
</evidence>
<dbReference type="InterPro" id="IPR004326">
    <property type="entry name" value="Mlo"/>
</dbReference>
<gene>
    <name evidence="8" type="primary">MLO</name>
    <name evidence="10" type="ORF">KP509_31G053400</name>
</gene>
<protein>
    <recommendedName>
        <fullName evidence="8">MLO-like protein</fullName>
    </recommendedName>
</protein>
<evidence type="ECO:0000256" key="1">
    <source>
        <dbReference type="ARBA" id="ARBA00004141"/>
    </source>
</evidence>
<comment type="caution">
    <text evidence="10">The sequence shown here is derived from an EMBL/GenBank/DDBJ whole genome shotgun (WGS) entry which is preliminary data.</text>
</comment>
<dbReference type="GO" id="GO:0005516">
    <property type="term" value="F:calmodulin binding"/>
    <property type="evidence" value="ECO:0007669"/>
    <property type="project" value="UniProtKB-KW"/>
</dbReference>
<feature type="transmembrane region" description="Helical" evidence="9">
    <location>
        <begin position="20"/>
        <end position="44"/>
    </location>
</feature>
<keyword evidence="7 8" id="KW-0568">Pathogenesis-related protein</keyword>